<comment type="subcellular location">
    <subcellularLocation>
        <location evidence="1">Bacterial flagellum</location>
    </subcellularLocation>
    <subcellularLocation>
        <location evidence="2">Secreted</location>
    </subcellularLocation>
</comment>
<dbReference type="AlphaFoldDB" id="A0A840BHQ4"/>
<reference evidence="6 7" key="1">
    <citation type="submission" date="2020-08" db="EMBL/GenBank/DDBJ databases">
        <title>Genomic Encyclopedia of Type Strains, Phase IV (KMG-IV): sequencing the most valuable type-strain genomes for metagenomic binning, comparative biology and taxonomic classification.</title>
        <authorList>
            <person name="Goeker M."/>
        </authorList>
    </citation>
    <scope>NUCLEOTIDE SEQUENCE [LARGE SCALE GENOMIC DNA]</scope>
    <source>
        <strain evidence="6 7">DSM 106739</strain>
    </source>
</reference>
<dbReference type="PANTHER" id="PTHR42792">
    <property type="entry name" value="FLAGELLIN"/>
    <property type="match status" value="1"/>
</dbReference>
<dbReference type="GO" id="GO:0005576">
    <property type="term" value="C:extracellular region"/>
    <property type="evidence" value="ECO:0007669"/>
    <property type="project" value="UniProtKB-SubCell"/>
</dbReference>
<sequence length="394" mass="40919">MRVSTAMIYDNGTTQFQNRAGDLLKLQQQMSTGRRVVAPSDDPIAAATALTVQQSRDVNAAYTINRGAAKDSLQIVESKLSGVSELISYLKEKAVQAGNGALGPNDLKSIAVDVRARYDALLGLANSNDPQGGYLFAGFQTNTQPFVGNIASGVTYVGDQGSRSLQISDSRVVPVSNSGNEVFMDIPNLNGAFHTSAASTNTGAAVIDDGSVVGAYSGNQYQIVFTAPGSYDVYDVTAGGGPISTGSYTSGSSISFAGIQMSISGTPATGDKFNIDPGGYTDLFNTVSTFVGALENSTGPALNTQVVQTIGKLDKALDNVLRVTASIGSRVNEVQAADAVSSQADVQYAATVSRLTDLDYAKASSDVSQKTTALQAAQQAFIKTTGLSLFNYLG</sequence>
<keyword evidence="4" id="KW-0975">Bacterial flagellum</keyword>
<keyword evidence="6" id="KW-0969">Cilium</keyword>
<dbReference type="Pfam" id="PF00669">
    <property type="entry name" value="Flagellin_N"/>
    <property type="match status" value="1"/>
</dbReference>
<feature type="domain" description="Flagellin N-terminal" evidence="5">
    <location>
        <begin position="3"/>
        <end position="141"/>
    </location>
</feature>
<keyword evidence="6" id="KW-0966">Cell projection</keyword>
<accession>A0A840BHQ4</accession>
<evidence type="ECO:0000259" key="5">
    <source>
        <dbReference type="Pfam" id="PF00669"/>
    </source>
</evidence>
<dbReference type="InterPro" id="IPR001492">
    <property type="entry name" value="Flagellin"/>
</dbReference>
<dbReference type="RefSeq" id="WP_183631443.1">
    <property type="nucleotide sequence ID" value="NZ_BAABLE010000011.1"/>
</dbReference>
<dbReference type="EMBL" id="JACIET010000001">
    <property type="protein sequence ID" value="MBB4011139.1"/>
    <property type="molecule type" value="Genomic_DNA"/>
</dbReference>
<organism evidence="6 7">
    <name type="scientific">Niveibacterium umoris</name>
    <dbReference type="NCBI Taxonomy" id="1193620"/>
    <lineage>
        <taxon>Bacteria</taxon>
        <taxon>Pseudomonadati</taxon>
        <taxon>Pseudomonadota</taxon>
        <taxon>Betaproteobacteria</taxon>
        <taxon>Rhodocyclales</taxon>
        <taxon>Rhodocyclaceae</taxon>
        <taxon>Niveibacterium</taxon>
    </lineage>
</organism>
<gene>
    <name evidence="6" type="ORF">GGR36_000447</name>
</gene>
<comment type="similarity">
    <text evidence="3">Belongs to the bacterial flagellin family.</text>
</comment>
<protein>
    <submittedName>
        <fullName evidence="6">Flagellar hook-associated protein 3 FlgL</fullName>
    </submittedName>
</protein>
<name>A0A840BHQ4_9RHOO</name>
<evidence type="ECO:0000256" key="4">
    <source>
        <dbReference type="ARBA" id="ARBA00023143"/>
    </source>
</evidence>
<evidence type="ECO:0000256" key="1">
    <source>
        <dbReference type="ARBA" id="ARBA00004365"/>
    </source>
</evidence>
<evidence type="ECO:0000256" key="3">
    <source>
        <dbReference type="ARBA" id="ARBA00005709"/>
    </source>
</evidence>
<dbReference type="InterPro" id="IPR013384">
    <property type="entry name" value="Flagell_FlgL"/>
</dbReference>
<evidence type="ECO:0000313" key="6">
    <source>
        <dbReference type="EMBL" id="MBB4011139.1"/>
    </source>
</evidence>
<evidence type="ECO:0000256" key="2">
    <source>
        <dbReference type="ARBA" id="ARBA00004613"/>
    </source>
</evidence>
<dbReference type="SUPFAM" id="SSF64518">
    <property type="entry name" value="Phase 1 flagellin"/>
    <property type="match status" value="1"/>
</dbReference>
<dbReference type="GO" id="GO:0009424">
    <property type="term" value="C:bacterial-type flagellum hook"/>
    <property type="evidence" value="ECO:0007669"/>
    <property type="project" value="InterPro"/>
</dbReference>
<dbReference type="Gene3D" id="1.20.1330.10">
    <property type="entry name" value="f41 fragment of flagellin, N-terminal domain"/>
    <property type="match status" value="2"/>
</dbReference>
<keyword evidence="7" id="KW-1185">Reference proteome</keyword>
<dbReference type="GO" id="GO:0071973">
    <property type="term" value="P:bacterial-type flagellum-dependent cell motility"/>
    <property type="evidence" value="ECO:0007669"/>
    <property type="project" value="InterPro"/>
</dbReference>
<dbReference type="GO" id="GO:0005198">
    <property type="term" value="F:structural molecule activity"/>
    <property type="evidence" value="ECO:0007669"/>
    <property type="project" value="InterPro"/>
</dbReference>
<dbReference type="PANTHER" id="PTHR42792:SF1">
    <property type="entry name" value="FLAGELLAR HOOK-ASSOCIATED PROTEIN 3"/>
    <property type="match status" value="1"/>
</dbReference>
<evidence type="ECO:0000313" key="7">
    <source>
        <dbReference type="Proteomes" id="UP000561045"/>
    </source>
</evidence>
<dbReference type="InterPro" id="IPR001029">
    <property type="entry name" value="Flagellin_N"/>
</dbReference>
<proteinExistence type="inferred from homology"/>
<dbReference type="Proteomes" id="UP000561045">
    <property type="component" value="Unassembled WGS sequence"/>
</dbReference>
<comment type="caution">
    <text evidence="6">The sequence shown here is derived from an EMBL/GenBank/DDBJ whole genome shotgun (WGS) entry which is preliminary data.</text>
</comment>
<dbReference type="NCBIfam" id="TIGR02550">
    <property type="entry name" value="flagell_flgL"/>
    <property type="match status" value="1"/>
</dbReference>
<keyword evidence="6" id="KW-0282">Flagellum</keyword>